<name>A0A495DMJ4_9PROT</name>
<dbReference type="RefSeq" id="WP_121209956.1">
    <property type="nucleotide sequence ID" value="NZ_RBIM01000001.1"/>
</dbReference>
<comment type="caution">
    <text evidence="2">The sequence shown here is derived from an EMBL/GenBank/DDBJ whole genome shotgun (WGS) entry which is preliminary data.</text>
</comment>
<accession>A0A495DMJ4</accession>
<feature type="signal peptide" evidence="1">
    <location>
        <begin position="1"/>
        <end position="20"/>
    </location>
</feature>
<organism evidence="2 3">
    <name type="scientific">Maricaulis maris</name>
    <dbReference type="NCBI Taxonomy" id="74318"/>
    <lineage>
        <taxon>Bacteria</taxon>
        <taxon>Pseudomonadati</taxon>
        <taxon>Pseudomonadota</taxon>
        <taxon>Alphaproteobacteria</taxon>
        <taxon>Maricaulales</taxon>
        <taxon>Maricaulaceae</taxon>
        <taxon>Maricaulis</taxon>
    </lineage>
</organism>
<sequence length="112" mass="11717">MKHLIAAGLAAACLATPALAEGMSNAFGNAVRVSMGEQSFDAWFSADGRYSDSRGLTGTWTYEGQLCIQVTTEAGPDENCGPWNETLAPGESWVTDGWSADGSQLTVQIIAG</sequence>
<keyword evidence="1" id="KW-0732">Signal</keyword>
<dbReference type="Proteomes" id="UP000273675">
    <property type="component" value="Unassembled WGS sequence"/>
</dbReference>
<evidence type="ECO:0000313" key="3">
    <source>
        <dbReference type="Proteomes" id="UP000273675"/>
    </source>
</evidence>
<protein>
    <recommendedName>
        <fullName evidence="4">Secreted protein</fullName>
    </recommendedName>
</protein>
<dbReference type="EMBL" id="RBIM01000001">
    <property type="protein sequence ID" value="RKR04154.1"/>
    <property type="molecule type" value="Genomic_DNA"/>
</dbReference>
<evidence type="ECO:0008006" key="4">
    <source>
        <dbReference type="Google" id="ProtNLM"/>
    </source>
</evidence>
<feature type="chain" id="PRO_5019753559" description="Secreted protein" evidence="1">
    <location>
        <begin position="21"/>
        <end position="112"/>
    </location>
</feature>
<dbReference type="OrthoDB" id="7632075at2"/>
<dbReference type="AlphaFoldDB" id="A0A495DMJ4"/>
<proteinExistence type="predicted"/>
<evidence type="ECO:0000313" key="2">
    <source>
        <dbReference type="EMBL" id="RKR04154.1"/>
    </source>
</evidence>
<evidence type="ECO:0000256" key="1">
    <source>
        <dbReference type="SAM" id="SignalP"/>
    </source>
</evidence>
<reference evidence="2 3" key="1">
    <citation type="submission" date="2018-10" db="EMBL/GenBank/DDBJ databases">
        <title>Genomic Encyclopedia of Type Strains, Phase IV (KMG-IV): sequencing the most valuable type-strain genomes for metagenomic binning, comparative biology and taxonomic classification.</title>
        <authorList>
            <person name="Goeker M."/>
        </authorList>
    </citation>
    <scope>NUCLEOTIDE SEQUENCE [LARGE SCALE GENOMIC DNA]</scope>
    <source>
        <strain evidence="2 3">DSM 4734</strain>
    </source>
</reference>
<gene>
    <name evidence="2" type="ORF">C7435_0598</name>
</gene>